<dbReference type="Proteomes" id="UP000078046">
    <property type="component" value="Unassembled WGS sequence"/>
</dbReference>
<organism evidence="1 2">
    <name type="scientific">Intoshia linei</name>
    <dbReference type="NCBI Taxonomy" id="1819745"/>
    <lineage>
        <taxon>Eukaryota</taxon>
        <taxon>Metazoa</taxon>
        <taxon>Spiralia</taxon>
        <taxon>Lophotrochozoa</taxon>
        <taxon>Mesozoa</taxon>
        <taxon>Orthonectida</taxon>
        <taxon>Rhopaluridae</taxon>
        <taxon>Intoshia</taxon>
    </lineage>
</organism>
<dbReference type="AlphaFoldDB" id="A0A177AXE5"/>
<accession>A0A177AXE5</accession>
<gene>
    <name evidence="1" type="ORF">A3Q56_06096</name>
</gene>
<keyword evidence="2" id="KW-1185">Reference proteome</keyword>
<name>A0A177AXE5_9BILA</name>
<dbReference type="EMBL" id="LWCA01001012">
    <property type="protein sequence ID" value="OAF66172.1"/>
    <property type="molecule type" value="Genomic_DNA"/>
</dbReference>
<proteinExistence type="predicted"/>
<dbReference type="OrthoDB" id="264785at2759"/>
<reference evidence="1 2" key="1">
    <citation type="submission" date="2016-04" db="EMBL/GenBank/DDBJ databases">
        <title>The genome of Intoshia linei affirms orthonectids as highly simplified spiralians.</title>
        <authorList>
            <person name="Mikhailov K.V."/>
            <person name="Slusarev G.S."/>
            <person name="Nikitin M.A."/>
            <person name="Logacheva M.D."/>
            <person name="Penin A."/>
            <person name="Aleoshin V."/>
            <person name="Panchin Y.V."/>
        </authorList>
    </citation>
    <scope>NUCLEOTIDE SEQUENCE [LARGE SCALE GENOMIC DNA]</scope>
    <source>
        <strain evidence="1">Intl2013</strain>
        <tissue evidence="1">Whole animal</tissue>
    </source>
</reference>
<comment type="caution">
    <text evidence="1">The sequence shown here is derived from an EMBL/GenBank/DDBJ whole genome shotgun (WGS) entry which is preliminary data.</text>
</comment>
<evidence type="ECO:0000313" key="1">
    <source>
        <dbReference type="EMBL" id="OAF66172.1"/>
    </source>
</evidence>
<sequence>MSNPNKELSKVGLDDKTFSDLQNEFKKVMERFVDDKNLDKFRVEYEKLYNSYVKSFENQKRLMHKCRE</sequence>
<protein>
    <submittedName>
        <fullName evidence="1">Uncharacterized protein</fullName>
    </submittedName>
</protein>
<evidence type="ECO:0000313" key="2">
    <source>
        <dbReference type="Proteomes" id="UP000078046"/>
    </source>
</evidence>